<dbReference type="NCBIfam" id="TIGR00055">
    <property type="entry name" value="uppS"/>
    <property type="match status" value="1"/>
</dbReference>
<dbReference type="SUPFAM" id="SSF64005">
    <property type="entry name" value="Undecaprenyl diphosphate synthase"/>
    <property type="match status" value="1"/>
</dbReference>
<dbReference type="Proteomes" id="UP000823964">
    <property type="component" value="Unassembled WGS sequence"/>
</dbReference>
<feature type="binding site" evidence="3">
    <location>
        <position position="187"/>
    </location>
    <ligand>
        <name>substrate</name>
    </ligand>
</feature>
<name>A0A9D2AH59_9BACT</name>
<evidence type="ECO:0000313" key="4">
    <source>
        <dbReference type="EMBL" id="HIX20030.1"/>
    </source>
</evidence>
<dbReference type="AlphaFoldDB" id="A0A9D2AH59"/>
<dbReference type="FunFam" id="3.40.1180.10:FF:000001">
    <property type="entry name" value="(2E,6E)-farnesyl-diphosphate-specific ditrans,polycis-undecaprenyl-diphosphate synthase"/>
    <property type="match status" value="1"/>
</dbReference>
<dbReference type="HAMAP" id="MF_01139">
    <property type="entry name" value="ISPT"/>
    <property type="match status" value="1"/>
</dbReference>
<dbReference type="InterPro" id="IPR036424">
    <property type="entry name" value="UPP_synth-like_sf"/>
</dbReference>
<proteinExistence type="inferred from homology"/>
<dbReference type="PANTHER" id="PTHR10291:SF43">
    <property type="entry name" value="DEHYDRODOLICHYL DIPHOSPHATE SYNTHASE COMPLEX SUBUNIT DHDDS"/>
    <property type="match status" value="1"/>
</dbReference>
<feature type="binding site" evidence="3">
    <location>
        <begin position="20"/>
        <end position="23"/>
    </location>
    <ligand>
        <name>substrate</name>
    </ligand>
</feature>
<feature type="binding site" evidence="3">
    <location>
        <position position="36"/>
    </location>
    <ligand>
        <name>substrate</name>
    </ligand>
</feature>
<dbReference type="InterPro" id="IPR001441">
    <property type="entry name" value="UPP_synth-like"/>
</dbReference>
<dbReference type="GO" id="GO:0045547">
    <property type="term" value="F:ditrans,polycis-polyprenyl diphosphate synthase [(2E,6E)-farnesyl diphosphate specific] activity"/>
    <property type="evidence" value="ECO:0007669"/>
    <property type="project" value="TreeGrafter"/>
</dbReference>
<feature type="binding site" evidence="3">
    <location>
        <position position="24"/>
    </location>
    <ligand>
        <name>substrate</name>
    </ligand>
</feature>
<protein>
    <recommendedName>
        <fullName evidence="3">Isoprenyl transferase</fullName>
        <ecNumber evidence="3">2.5.1.-</ecNumber>
    </recommendedName>
</protein>
<dbReference type="PROSITE" id="PS01066">
    <property type="entry name" value="UPP_SYNTHASE"/>
    <property type="match status" value="1"/>
</dbReference>
<feature type="binding site" evidence="3">
    <location>
        <position position="19"/>
    </location>
    <ligand>
        <name>Mg(2+)</name>
        <dbReference type="ChEBI" id="CHEBI:18420"/>
    </ligand>
</feature>
<evidence type="ECO:0000256" key="2">
    <source>
        <dbReference type="ARBA" id="ARBA00038453"/>
    </source>
</evidence>
<reference evidence="4" key="2">
    <citation type="submission" date="2021-04" db="EMBL/GenBank/DDBJ databases">
        <authorList>
            <person name="Gilroy R."/>
        </authorList>
    </citation>
    <scope>NUCLEOTIDE SEQUENCE</scope>
    <source>
        <strain evidence="4">14975</strain>
    </source>
</reference>
<dbReference type="Gene3D" id="3.40.1180.10">
    <property type="entry name" value="Decaprenyl diphosphate synthase-like"/>
    <property type="match status" value="1"/>
</dbReference>
<accession>A0A9D2AH59</accession>
<organism evidence="4 5">
    <name type="scientific">Candidatus Akkermansia intestinigallinarum</name>
    <dbReference type="NCBI Taxonomy" id="2838431"/>
    <lineage>
        <taxon>Bacteria</taxon>
        <taxon>Pseudomonadati</taxon>
        <taxon>Verrucomicrobiota</taxon>
        <taxon>Verrucomicrobiia</taxon>
        <taxon>Verrucomicrobiales</taxon>
        <taxon>Akkermansiaceae</taxon>
        <taxon>Akkermansia</taxon>
    </lineage>
</organism>
<feature type="binding site" evidence="3">
    <location>
        <position position="32"/>
    </location>
    <ligand>
        <name>substrate</name>
    </ligand>
</feature>
<evidence type="ECO:0000256" key="1">
    <source>
        <dbReference type="ARBA" id="ARBA00022679"/>
    </source>
</evidence>
<comment type="function">
    <text evidence="3">Catalyzes the condensation of isopentenyl diphosphate (IPP) with allylic pyrophosphates generating different type of terpenoids.</text>
</comment>
<evidence type="ECO:0000256" key="3">
    <source>
        <dbReference type="HAMAP-Rule" id="MF_01139"/>
    </source>
</evidence>
<feature type="binding site" evidence="3">
    <location>
        <position position="206"/>
    </location>
    <ligand>
        <name>Mg(2+)</name>
        <dbReference type="ChEBI" id="CHEBI:18420"/>
    </ligand>
</feature>
<dbReference type="NCBIfam" id="NF011405">
    <property type="entry name" value="PRK14830.1"/>
    <property type="match status" value="1"/>
</dbReference>
<keyword evidence="1 3" id="KW-0808">Transferase</keyword>
<dbReference type="Pfam" id="PF01255">
    <property type="entry name" value="Prenyltransf"/>
    <property type="match status" value="1"/>
</dbReference>
<sequence>MRADFDRMKIPEHIAIIMDGNGRWAKRQGVARSKGHEQGGKTVQRVIDFCIEKGVKWLTLYAFSTENWGRSKIEVNYLMRMLNKYLIERSSEMQQKGVRLRAIGELHMLPDYCRKTLDRCIAETAQNDKLNLVLALSYGSRQEIAAAARRLAERVQRAELKPEDITPELLGSHLYTAGIPDPDLLIRTSGEMRLSNFLLWQISYSELIVMDVLWPDFDRAHFDEALSIYASRERRFGKR</sequence>
<evidence type="ECO:0000313" key="5">
    <source>
        <dbReference type="Proteomes" id="UP000823964"/>
    </source>
</evidence>
<comment type="cofactor">
    <cofactor evidence="3">
        <name>Mg(2+)</name>
        <dbReference type="ChEBI" id="CHEBI:18420"/>
    </cofactor>
    <text evidence="3">Binds 2 magnesium ions per subunit.</text>
</comment>
<dbReference type="GO" id="GO:0000287">
    <property type="term" value="F:magnesium ion binding"/>
    <property type="evidence" value="ECO:0007669"/>
    <property type="project" value="UniProtKB-UniRule"/>
</dbReference>
<gene>
    <name evidence="4" type="ORF">H9862_05435</name>
</gene>
<feature type="binding site" evidence="3">
    <location>
        <position position="68"/>
    </location>
    <ligand>
        <name>substrate</name>
    </ligand>
</feature>
<dbReference type="EMBL" id="DXFQ01000096">
    <property type="protein sequence ID" value="HIX20030.1"/>
    <property type="molecule type" value="Genomic_DNA"/>
</dbReference>
<feature type="active site" description="Proton acceptor" evidence="3">
    <location>
        <position position="67"/>
    </location>
</feature>
<comment type="subunit">
    <text evidence="3">Homodimer.</text>
</comment>
<dbReference type="GO" id="GO:0016094">
    <property type="term" value="P:polyprenol biosynthetic process"/>
    <property type="evidence" value="ECO:0007669"/>
    <property type="project" value="TreeGrafter"/>
</dbReference>
<dbReference type="EC" id="2.5.1.-" evidence="3"/>
<keyword evidence="3" id="KW-0460">Magnesium</keyword>
<feature type="binding site" evidence="3">
    <location>
        <begin position="193"/>
        <end position="195"/>
    </location>
    <ligand>
        <name>substrate</name>
    </ligand>
</feature>
<dbReference type="InterPro" id="IPR018520">
    <property type="entry name" value="UPP_synth-like_CS"/>
</dbReference>
<feature type="active site" evidence="3">
    <location>
        <position position="19"/>
    </location>
</feature>
<keyword evidence="3" id="KW-0479">Metal-binding</keyword>
<comment type="caution">
    <text evidence="4">The sequence shown here is derived from an EMBL/GenBank/DDBJ whole genome shotgun (WGS) entry which is preliminary data.</text>
</comment>
<feature type="binding site" evidence="3">
    <location>
        <position position="70"/>
    </location>
    <ligand>
        <name>substrate</name>
    </ligand>
</feature>
<dbReference type="PANTHER" id="PTHR10291">
    <property type="entry name" value="DEHYDRODOLICHYL DIPHOSPHATE SYNTHASE FAMILY MEMBER"/>
    <property type="match status" value="1"/>
</dbReference>
<dbReference type="CDD" id="cd00475">
    <property type="entry name" value="Cis_IPPS"/>
    <property type="match status" value="1"/>
</dbReference>
<reference evidence="4" key="1">
    <citation type="journal article" date="2021" name="PeerJ">
        <title>Extensive microbial diversity within the chicken gut microbiome revealed by metagenomics and culture.</title>
        <authorList>
            <person name="Gilroy R."/>
            <person name="Ravi A."/>
            <person name="Getino M."/>
            <person name="Pursley I."/>
            <person name="Horton D.L."/>
            <person name="Alikhan N.F."/>
            <person name="Baker D."/>
            <person name="Gharbi K."/>
            <person name="Hall N."/>
            <person name="Watson M."/>
            <person name="Adriaenssens E.M."/>
            <person name="Foster-Nyarko E."/>
            <person name="Jarju S."/>
            <person name="Secka A."/>
            <person name="Antonio M."/>
            <person name="Oren A."/>
            <person name="Chaudhuri R.R."/>
            <person name="La Ragione R."/>
            <person name="Hildebrand F."/>
            <person name="Pallen M.J."/>
        </authorList>
    </citation>
    <scope>NUCLEOTIDE SEQUENCE</scope>
    <source>
        <strain evidence="4">14975</strain>
    </source>
</reference>
<comment type="similarity">
    <text evidence="2">Belongs to the UPP synthase family. Z-FPP synthase subfamily.</text>
</comment>
<feature type="binding site" evidence="3">
    <location>
        <begin position="64"/>
        <end position="66"/>
    </location>
    <ligand>
        <name>substrate</name>
    </ligand>
</feature>